<dbReference type="Pfam" id="PF00121">
    <property type="entry name" value="TIM"/>
    <property type="match status" value="1"/>
</dbReference>
<dbReference type="InterPro" id="IPR013785">
    <property type="entry name" value="Aldolase_TIM"/>
</dbReference>
<evidence type="ECO:0000256" key="1">
    <source>
        <dbReference type="ARBA" id="ARBA00023235"/>
    </source>
</evidence>
<organism evidence="2">
    <name type="scientific">freshwater metagenome</name>
    <dbReference type="NCBI Taxonomy" id="449393"/>
    <lineage>
        <taxon>unclassified sequences</taxon>
        <taxon>metagenomes</taxon>
        <taxon>ecological metagenomes</taxon>
    </lineage>
</organism>
<dbReference type="GO" id="GO:0019563">
    <property type="term" value="P:glycerol catabolic process"/>
    <property type="evidence" value="ECO:0007669"/>
    <property type="project" value="TreeGrafter"/>
</dbReference>
<sequence>MFYFGSNTKRDLDRLTHEGITRTAIGLASGHDDVQFFLLPSIPFFLELKEITDDSKLWIGNQSISSTSGTDVTGEISGTTLKALGSDLVMIGHAERRARFDGPDEISQQLHEAQRAGLRVLFCVGESTHNDDEAQLKQFLTSQLLPLVGLANEILIAYEPVFAIGANGVEANPSYVGTVVRIIKEIAAEIGHQSSPILYGGSVNQANAATYASLQGCDGLFVGRSAWSPTGYAEVFTAGYNAYKSKVV</sequence>
<dbReference type="CDD" id="cd00311">
    <property type="entry name" value="TIM"/>
    <property type="match status" value="1"/>
</dbReference>
<dbReference type="EMBL" id="CAFBSG010000006">
    <property type="protein sequence ID" value="CAB5239940.1"/>
    <property type="molecule type" value="Genomic_DNA"/>
</dbReference>
<dbReference type="Gene3D" id="3.20.20.70">
    <property type="entry name" value="Aldolase class I"/>
    <property type="match status" value="1"/>
</dbReference>
<gene>
    <name evidence="2" type="ORF">UFOPK3554_00567</name>
</gene>
<dbReference type="GO" id="GO:0006096">
    <property type="term" value="P:glycolytic process"/>
    <property type="evidence" value="ECO:0007669"/>
    <property type="project" value="TreeGrafter"/>
</dbReference>
<dbReference type="GO" id="GO:0005829">
    <property type="term" value="C:cytosol"/>
    <property type="evidence" value="ECO:0007669"/>
    <property type="project" value="TreeGrafter"/>
</dbReference>
<dbReference type="PROSITE" id="PS51440">
    <property type="entry name" value="TIM_2"/>
    <property type="match status" value="1"/>
</dbReference>
<dbReference type="GO" id="GO:0004807">
    <property type="term" value="F:triose-phosphate isomerase activity"/>
    <property type="evidence" value="ECO:0007669"/>
    <property type="project" value="InterPro"/>
</dbReference>
<proteinExistence type="predicted"/>
<dbReference type="PANTHER" id="PTHR21139">
    <property type="entry name" value="TRIOSEPHOSPHATE ISOMERASE"/>
    <property type="match status" value="1"/>
</dbReference>
<evidence type="ECO:0000313" key="2">
    <source>
        <dbReference type="EMBL" id="CAB5239940.1"/>
    </source>
</evidence>
<accession>A0A6J7XRD6</accession>
<keyword evidence="1" id="KW-0413">Isomerase</keyword>
<protein>
    <submittedName>
        <fullName evidence="2">Unannotated protein</fullName>
    </submittedName>
</protein>
<reference evidence="2" key="1">
    <citation type="submission" date="2020-05" db="EMBL/GenBank/DDBJ databases">
        <authorList>
            <person name="Chiriac C."/>
            <person name="Salcher M."/>
            <person name="Ghai R."/>
            <person name="Kavagutti S V."/>
        </authorList>
    </citation>
    <scope>NUCLEOTIDE SEQUENCE</scope>
</reference>
<dbReference type="PANTHER" id="PTHR21139:SF42">
    <property type="entry name" value="TRIOSEPHOSPHATE ISOMERASE"/>
    <property type="match status" value="1"/>
</dbReference>
<dbReference type="InterPro" id="IPR000652">
    <property type="entry name" value="Triosephosphate_isomerase"/>
</dbReference>
<dbReference type="SUPFAM" id="SSF51351">
    <property type="entry name" value="Triosephosphate isomerase (TIM)"/>
    <property type="match status" value="1"/>
</dbReference>
<dbReference type="InterPro" id="IPR035990">
    <property type="entry name" value="TIM_sf"/>
</dbReference>
<name>A0A6J7XRD6_9ZZZZ</name>
<dbReference type="GO" id="GO:0006094">
    <property type="term" value="P:gluconeogenesis"/>
    <property type="evidence" value="ECO:0007669"/>
    <property type="project" value="TreeGrafter"/>
</dbReference>
<dbReference type="GO" id="GO:0046166">
    <property type="term" value="P:glyceraldehyde-3-phosphate biosynthetic process"/>
    <property type="evidence" value="ECO:0007669"/>
    <property type="project" value="TreeGrafter"/>
</dbReference>
<dbReference type="AlphaFoldDB" id="A0A6J7XRD6"/>